<feature type="region of interest" description="Disordered" evidence="1">
    <location>
        <begin position="151"/>
        <end position="172"/>
    </location>
</feature>
<feature type="compositionally biased region" description="Basic and acidic residues" evidence="1">
    <location>
        <begin position="285"/>
        <end position="294"/>
    </location>
</feature>
<evidence type="ECO:0000313" key="3">
    <source>
        <dbReference type="Proteomes" id="UP000373269"/>
    </source>
</evidence>
<keyword evidence="3" id="KW-1185">Reference proteome</keyword>
<dbReference type="EMBL" id="CP045835">
    <property type="protein sequence ID" value="QGG51575.1"/>
    <property type="molecule type" value="Genomic_DNA"/>
</dbReference>
<reference evidence="2 3" key="1">
    <citation type="submission" date="2019-11" db="EMBL/GenBank/DDBJ databases">
        <title>Whole Genome Sequencing and Comparative Genomic Analyses of Lysinibacillus pakistanensis LZH-9, a Halotolerant Strain with Excellent COD Removal Capability.</title>
        <authorList>
            <person name="Zhou H."/>
        </authorList>
    </citation>
    <scope>NUCLEOTIDE SEQUENCE [LARGE SCALE GENOMIC DNA]</scope>
    <source>
        <strain evidence="2 3">LZH-9</strain>
    </source>
</reference>
<feature type="region of interest" description="Disordered" evidence="1">
    <location>
        <begin position="259"/>
        <end position="278"/>
    </location>
</feature>
<name>A0ABX6D9V2_9BACI</name>
<feature type="region of interest" description="Disordered" evidence="1">
    <location>
        <begin position="283"/>
        <end position="303"/>
    </location>
</feature>
<evidence type="ECO:0008006" key="4">
    <source>
        <dbReference type="Google" id="ProtNLM"/>
    </source>
</evidence>
<evidence type="ECO:0000313" key="2">
    <source>
        <dbReference type="EMBL" id="QGG51575.1"/>
    </source>
</evidence>
<gene>
    <name evidence="2" type="ORF">GDS87_11720</name>
</gene>
<proteinExistence type="predicted"/>
<accession>A0ABX6D9V2</accession>
<evidence type="ECO:0000256" key="1">
    <source>
        <dbReference type="SAM" id="MobiDB-lite"/>
    </source>
</evidence>
<dbReference type="Proteomes" id="UP000373269">
    <property type="component" value="Chromosome"/>
</dbReference>
<organism evidence="2 3">
    <name type="scientific">Lysinibacillus pakistanensis</name>
    <dbReference type="NCBI Taxonomy" id="759811"/>
    <lineage>
        <taxon>Bacteria</taxon>
        <taxon>Bacillati</taxon>
        <taxon>Bacillota</taxon>
        <taxon>Bacilli</taxon>
        <taxon>Bacillales</taxon>
        <taxon>Bacillaceae</taxon>
        <taxon>Lysinibacillus</taxon>
    </lineage>
</organism>
<sequence>MNLLINEPPLQVLPTLAVAIGLNNSIVVQQMHYWLRVSKNERDGHKWVYKTIDEWNEEFPFWSKRTLERVIQNLEDMEILAAGNYNKLKMDRTKWYRIDYEMLQKCCNSAYRQNGGMESDKMAESNTSNCQIGNRQNGVNVSDKMAVPITREYTENTTENTQRKSSSRKRVYDESSVHYQLANRLYQKILIDDPSFKKPNLNIWADSIRLMMEKDGRTVEAIEYLIDWSQANSFWKSNILSTKKLREKATTLIRQIKAEKAKEDKANSPSPNHYRQGRTEIVPEWFHKRNEEKPVPVPEEVGQEIDFEAERQKILERLRRAKENAQ</sequence>
<protein>
    <recommendedName>
        <fullName evidence="4">Replication protein</fullName>
    </recommendedName>
</protein>
<dbReference type="RefSeq" id="WP_369595731.1">
    <property type="nucleotide sequence ID" value="NZ_CP045835.1"/>
</dbReference>